<protein>
    <submittedName>
        <fullName evidence="1">Uncharacterized protein</fullName>
    </submittedName>
</protein>
<sequence length="97" mass="10681">MAASAPPRGRKLVSTSFYYDAAGYPVFPCGSNSKVFSPDDLNRMQHIFDDCLQECTFPIDSQAAESLGVAIIRLYSQGQRDGTFIKAALLPSFKRRA</sequence>
<dbReference type="EMBL" id="OBQD01000017">
    <property type="protein sequence ID" value="SOC45698.1"/>
    <property type="molecule type" value="Genomic_DNA"/>
</dbReference>
<gene>
    <name evidence="1" type="ORF">SAMN05892877_11786</name>
</gene>
<dbReference type="Proteomes" id="UP000219167">
    <property type="component" value="Unassembled WGS sequence"/>
</dbReference>
<accession>A0A285UWG4</accession>
<keyword evidence="2" id="KW-1185">Reference proteome</keyword>
<evidence type="ECO:0000313" key="1">
    <source>
        <dbReference type="EMBL" id="SOC45698.1"/>
    </source>
</evidence>
<reference evidence="1 2" key="1">
    <citation type="submission" date="2017-08" db="EMBL/GenBank/DDBJ databases">
        <authorList>
            <person name="de Groot N.N."/>
        </authorList>
    </citation>
    <scope>NUCLEOTIDE SEQUENCE [LARGE SCALE GENOMIC DNA]</scope>
    <source>
        <strain evidence="1 2">JC85</strain>
    </source>
</reference>
<dbReference type="AlphaFoldDB" id="A0A285UWG4"/>
<organism evidence="1 2">
    <name type="scientific">Rhizobium subbaraonis</name>
    <dbReference type="NCBI Taxonomy" id="908946"/>
    <lineage>
        <taxon>Bacteria</taxon>
        <taxon>Pseudomonadati</taxon>
        <taxon>Pseudomonadota</taxon>
        <taxon>Alphaproteobacteria</taxon>
        <taxon>Hyphomicrobiales</taxon>
        <taxon>Rhizobiaceae</taxon>
        <taxon>Rhizobium/Agrobacterium group</taxon>
        <taxon>Rhizobium</taxon>
    </lineage>
</organism>
<proteinExistence type="predicted"/>
<name>A0A285UWG4_9HYPH</name>
<evidence type="ECO:0000313" key="2">
    <source>
        <dbReference type="Proteomes" id="UP000219167"/>
    </source>
</evidence>